<dbReference type="Proteomes" id="UP001283361">
    <property type="component" value="Unassembled WGS sequence"/>
</dbReference>
<evidence type="ECO:0000313" key="3">
    <source>
        <dbReference type="Proteomes" id="UP001283361"/>
    </source>
</evidence>
<keyword evidence="1" id="KW-1133">Transmembrane helix</keyword>
<accession>A0AAE1CR61</accession>
<feature type="transmembrane region" description="Helical" evidence="1">
    <location>
        <begin position="183"/>
        <end position="205"/>
    </location>
</feature>
<sequence length="239" mass="27329">MVLCLVHDDNLPDLDRYSFSEDFTELHIKKLVKTVDMASYQCSVNNSEGQLYMTGYIRVITALEIMRRPNDTIKIVSNSSSPYDISVRATGDNCCMISIHYYYNNTQLSESKLSTPPFSKNFSNGQLTFDPTSMSREALQDWMGDYECRVSTKYQTKTIRFTLTSGDTAPQPQLAKEASAGLWWIYILCGVVVILIVIVIIIIVYKSNYPGETYQLEKTELKHHLNPEEDLLNQSFQEI</sequence>
<keyword evidence="1" id="KW-0812">Transmembrane</keyword>
<keyword evidence="3" id="KW-1185">Reference proteome</keyword>
<evidence type="ECO:0000256" key="1">
    <source>
        <dbReference type="SAM" id="Phobius"/>
    </source>
</evidence>
<gene>
    <name evidence="2" type="ORF">RRG08_055151</name>
</gene>
<evidence type="ECO:0000313" key="2">
    <source>
        <dbReference type="EMBL" id="KAK3730084.1"/>
    </source>
</evidence>
<organism evidence="2 3">
    <name type="scientific">Elysia crispata</name>
    <name type="common">lettuce slug</name>
    <dbReference type="NCBI Taxonomy" id="231223"/>
    <lineage>
        <taxon>Eukaryota</taxon>
        <taxon>Metazoa</taxon>
        <taxon>Spiralia</taxon>
        <taxon>Lophotrochozoa</taxon>
        <taxon>Mollusca</taxon>
        <taxon>Gastropoda</taxon>
        <taxon>Heterobranchia</taxon>
        <taxon>Euthyneura</taxon>
        <taxon>Panpulmonata</taxon>
        <taxon>Sacoglossa</taxon>
        <taxon>Placobranchoidea</taxon>
        <taxon>Plakobranchidae</taxon>
        <taxon>Elysia</taxon>
    </lineage>
</organism>
<protein>
    <recommendedName>
        <fullName evidence="4">Ig-like domain-containing protein</fullName>
    </recommendedName>
</protein>
<evidence type="ECO:0008006" key="4">
    <source>
        <dbReference type="Google" id="ProtNLM"/>
    </source>
</evidence>
<name>A0AAE1CR61_9GAST</name>
<keyword evidence="1" id="KW-0472">Membrane</keyword>
<comment type="caution">
    <text evidence="2">The sequence shown here is derived from an EMBL/GenBank/DDBJ whole genome shotgun (WGS) entry which is preliminary data.</text>
</comment>
<proteinExistence type="predicted"/>
<dbReference type="EMBL" id="JAWDGP010007095">
    <property type="protein sequence ID" value="KAK3730084.1"/>
    <property type="molecule type" value="Genomic_DNA"/>
</dbReference>
<reference evidence="2" key="1">
    <citation type="journal article" date="2023" name="G3 (Bethesda)">
        <title>A reference genome for the long-term kleptoplast-retaining sea slug Elysia crispata morphotype clarki.</title>
        <authorList>
            <person name="Eastman K.E."/>
            <person name="Pendleton A.L."/>
            <person name="Shaikh M.A."/>
            <person name="Suttiyut T."/>
            <person name="Ogas R."/>
            <person name="Tomko P."/>
            <person name="Gavelis G."/>
            <person name="Widhalm J.R."/>
            <person name="Wisecaver J.H."/>
        </authorList>
    </citation>
    <scope>NUCLEOTIDE SEQUENCE</scope>
    <source>
        <strain evidence="2">ECLA1</strain>
    </source>
</reference>
<dbReference type="AlphaFoldDB" id="A0AAE1CR61"/>